<dbReference type="RefSeq" id="WP_094121602.1">
    <property type="nucleotide sequence ID" value="NZ_MLFN01000053.1"/>
</dbReference>
<dbReference type="Proteomes" id="UP000193933">
    <property type="component" value="Unassembled WGS sequence"/>
</dbReference>
<evidence type="ECO:0000313" key="3">
    <source>
        <dbReference type="Proteomes" id="UP000193933"/>
    </source>
</evidence>
<name>A0A1X1BT31_9GAMM</name>
<evidence type="ECO:0000259" key="1">
    <source>
        <dbReference type="SMART" id="SM00418"/>
    </source>
</evidence>
<dbReference type="InterPro" id="IPR011991">
    <property type="entry name" value="ArsR-like_HTH"/>
</dbReference>
<comment type="caution">
    <text evidence="2">The sequence shown here is derived from an EMBL/GenBank/DDBJ whole genome shotgun (WGS) entry which is preliminary data.</text>
</comment>
<proteinExistence type="predicted"/>
<dbReference type="InterPro" id="IPR001845">
    <property type="entry name" value="HTH_ArsR_DNA-bd_dom"/>
</dbReference>
<dbReference type="OrthoDB" id="8565358at2"/>
<reference evidence="2 3" key="1">
    <citation type="journal article" date="2017" name="Antonie Van Leeuwenhoek">
        <title>Phylogenomic resolution of the bacterial genus Pantoea and its relationship with Erwinia and Tatumella.</title>
        <authorList>
            <person name="Palmer M."/>
            <person name="Steenkamp E.T."/>
            <person name="Coetzee M.P."/>
            <person name="Chan W.Y."/>
            <person name="van Zyl E."/>
            <person name="De Maayer P."/>
            <person name="Coutinho T.A."/>
            <person name="Blom J."/>
            <person name="Smits T.H."/>
            <person name="Duffy B."/>
            <person name="Venter S.N."/>
        </authorList>
    </citation>
    <scope>NUCLEOTIDE SEQUENCE [LARGE SCALE GENOMIC DNA]</scope>
    <source>
        <strain evidence="2 3">LMG 24534</strain>
    </source>
</reference>
<keyword evidence="3" id="KW-1185">Reference proteome</keyword>
<feature type="domain" description="HTH arsR-type" evidence="1">
    <location>
        <begin position="16"/>
        <end position="92"/>
    </location>
</feature>
<dbReference type="AlphaFoldDB" id="A0A1X1BT31"/>
<evidence type="ECO:0000313" key="2">
    <source>
        <dbReference type="EMBL" id="ORM51379.1"/>
    </source>
</evidence>
<dbReference type="STRING" id="472705.GCA_001743465_02396"/>
<dbReference type="InterPro" id="IPR036390">
    <property type="entry name" value="WH_DNA-bd_sf"/>
</dbReference>
<organism evidence="2 3">
    <name type="scientific">Pantoea conspicua</name>
    <dbReference type="NCBI Taxonomy" id="472705"/>
    <lineage>
        <taxon>Bacteria</taxon>
        <taxon>Pseudomonadati</taxon>
        <taxon>Pseudomonadota</taxon>
        <taxon>Gammaproteobacteria</taxon>
        <taxon>Enterobacterales</taxon>
        <taxon>Erwiniaceae</taxon>
        <taxon>Pantoea</taxon>
    </lineage>
</organism>
<dbReference type="CDD" id="cd00090">
    <property type="entry name" value="HTH_ARSR"/>
    <property type="match status" value="1"/>
</dbReference>
<dbReference type="Gene3D" id="1.10.10.10">
    <property type="entry name" value="Winged helix-like DNA-binding domain superfamily/Winged helix DNA-binding domain"/>
    <property type="match status" value="1"/>
</dbReference>
<dbReference type="SMART" id="SM00418">
    <property type="entry name" value="HTH_ARSR"/>
    <property type="match status" value="1"/>
</dbReference>
<accession>A0A1X1BT31</accession>
<protein>
    <submittedName>
        <fullName evidence="2">Transcriptional regulator</fullName>
    </submittedName>
</protein>
<dbReference type="GO" id="GO:0003700">
    <property type="term" value="F:DNA-binding transcription factor activity"/>
    <property type="evidence" value="ECO:0007669"/>
    <property type="project" value="InterPro"/>
</dbReference>
<dbReference type="InterPro" id="IPR036388">
    <property type="entry name" value="WH-like_DNA-bd_sf"/>
</dbReference>
<sequence>MLNHHPETGELRLENVLFALGNPLRLAIVNTLAREGEQPCGLLRGEVAKSTMTHHWRVLRDSGVIWQRPLGRENLISLRCEDLEQRFPGLLTSVLTAIHQDAAPHGPAGKSGDDVLR</sequence>
<dbReference type="SUPFAM" id="SSF46785">
    <property type="entry name" value="Winged helix' DNA-binding domain"/>
    <property type="match status" value="1"/>
</dbReference>
<dbReference type="EMBL" id="MLFN01000053">
    <property type="protein sequence ID" value="ORM51379.1"/>
    <property type="molecule type" value="Genomic_DNA"/>
</dbReference>
<gene>
    <name evidence="2" type="ORF">HA41_15560</name>
</gene>